<sequence length="498" mass="57737">MSGVEQLRQSRELVRHQISEFPQILEGEPNTWWKATARLLLGFRQQLQVYPDLEVREYFGTQIEGLFKQLRSASILTPSGRDDFASLADHIIMNFSMEIAASFEQKEFPQKTCFLPLGEMIKNQPDRFKTENRLIKGEECIILRVKHPTQDNWQEIPLPKNRKVWHKGGPARAVLDIVAHAPFSMQENEFPWNDYDALVANSRKNKKAAINIGVDVDGIEYMGENELNFPRYCAGRDTTQNQVCLGSEGLYYSQNALTTAITGHTRIENEYVANKAIYGFDRMTIQGESLAKPRGMMRLIKAVVEGKALSFDYIQLNSLFDLGTHSLFLAKRWSKKDRFPEYLQRMFYLLKQMHQTKDGENDMFDTLERAHSEYPFFDFDSEVRFPIEVVRWKARKLIKQIDREMGWQFSIPTDMEIERVPGDSIPTRISLEGFVLKTDQLNVGRRWNEFMKRSEQRNKTYQAQDLSPYEKIFNQGSSDTDGLGVDNDDLVSFGNDDL</sequence>
<evidence type="ECO:0000313" key="2">
    <source>
        <dbReference type="Proteomes" id="UP000034172"/>
    </source>
</evidence>
<dbReference type="STRING" id="1618392.UW41_C0002G0102"/>
<evidence type="ECO:0000313" key="1">
    <source>
        <dbReference type="EMBL" id="KKT49826.1"/>
    </source>
</evidence>
<dbReference type="AlphaFoldDB" id="A0A0G1HRP8"/>
<organism evidence="1 2">
    <name type="scientific">Candidatus Collierbacteria bacterium GW2011_GWC2_44_18</name>
    <dbReference type="NCBI Taxonomy" id="1618392"/>
    <lineage>
        <taxon>Bacteria</taxon>
        <taxon>Candidatus Collieribacteriota</taxon>
    </lineage>
</organism>
<accession>A0A0G1HRP8</accession>
<dbReference type="EMBL" id="LCIE01000002">
    <property type="protein sequence ID" value="KKT49826.1"/>
    <property type="molecule type" value="Genomic_DNA"/>
</dbReference>
<proteinExistence type="predicted"/>
<reference evidence="1 2" key="1">
    <citation type="journal article" date="2015" name="Nature">
        <title>rRNA introns, odd ribosomes, and small enigmatic genomes across a large radiation of phyla.</title>
        <authorList>
            <person name="Brown C.T."/>
            <person name="Hug L.A."/>
            <person name="Thomas B.C."/>
            <person name="Sharon I."/>
            <person name="Castelle C.J."/>
            <person name="Singh A."/>
            <person name="Wilkins M.J."/>
            <person name="Williams K.H."/>
            <person name="Banfield J.F."/>
        </authorList>
    </citation>
    <scope>NUCLEOTIDE SEQUENCE [LARGE SCALE GENOMIC DNA]</scope>
</reference>
<gene>
    <name evidence="1" type="ORF">UW41_C0002G0102</name>
</gene>
<dbReference type="Proteomes" id="UP000034172">
    <property type="component" value="Unassembled WGS sequence"/>
</dbReference>
<name>A0A0G1HRP8_9BACT</name>
<protein>
    <submittedName>
        <fullName evidence="1">Uncharacterized protein</fullName>
    </submittedName>
</protein>
<comment type="caution">
    <text evidence="1">The sequence shown here is derived from an EMBL/GenBank/DDBJ whole genome shotgun (WGS) entry which is preliminary data.</text>
</comment>